<reference evidence="9" key="1">
    <citation type="journal article" date="2021" name="IMA Fungus">
        <title>Genomic characterization of three marine fungi, including Emericellopsis atlantica sp. nov. with signatures of a generalist lifestyle and marine biomass degradation.</title>
        <authorList>
            <person name="Hagestad O.C."/>
            <person name="Hou L."/>
            <person name="Andersen J.H."/>
            <person name="Hansen E.H."/>
            <person name="Altermark B."/>
            <person name="Li C."/>
            <person name="Kuhnert E."/>
            <person name="Cox R.J."/>
            <person name="Crous P.W."/>
            <person name="Spatafora J.W."/>
            <person name="Lail K."/>
            <person name="Amirebrahimi M."/>
            <person name="Lipzen A."/>
            <person name="Pangilinan J."/>
            <person name="Andreopoulos W."/>
            <person name="Hayes R.D."/>
            <person name="Ng V."/>
            <person name="Grigoriev I.V."/>
            <person name="Jackson S.A."/>
            <person name="Sutton T.D.S."/>
            <person name="Dobson A.D.W."/>
            <person name="Rama T."/>
        </authorList>
    </citation>
    <scope>NUCLEOTIDE SEQUENCE</scope>
    <source>
        <strain evidence="9">TRa3180A</strain>
    </source>
</reference>
<dbReference type="Gene3D" id="1.20.140.10">
    <property type="entry name" value="Butyryl-CoA Dehydrogenase, subunit A, domain 3"/>
    <property type="match status" value="1"/>
</dbReference>
<evidence type="ECO:0000259" key="7">
    <source>
        <dbReference type="Pfam" id="PF00441"/>
    </source>
</evidence>
<comment type="caution">
    <text evidence="9">The sequence shown here is derived from an EMBL/GenBank/DDBJ whole genome shotgun (WGS) entry which is preliminary data.</text>
</comment>
<keyword evidence="10" id="KW-1185">Reference proteome</keyword>
<evidence type="ECO:0000256" key="3">
    <source>
        <dbReference type="ARBA" id="ARBA00022630"/>
    </source>
</evidence>
<feature type="domain" description="Acyl-CoA oxidase/dehydrogenase middle" evidence="8">
    <location>
        <begin position="160"/>
        <end position="259"/>
    </location>
</feature>
<comment type="cofactor">
    <cofactor evidence="1 6">
        <name>FAD</name>
        <dbReference type="ChEBI" id="CHEBI:57692"/>
    </cofactor>
</comment>
<name>A0A9P7Z2H0_9HELO</name>
<dbReference type="Proteomes" id="UP000887226">
    <property type="component" value="Unassembled WGS sequence"/>
</dbReference>
<dbReference type="CDD" id="cd00567">
    <property type="entry name" value="ACAD"/>
    <property type="match status" value="1"/>
</dbReference>
<dbReference type="InterPro" id="IPR036250">
    <property type="entry name" value="AcylCo_DH-like_C"/>
</dbReference>
<dbReference type="FunFam" id="1.20.140.10:FF:000037">
    <property type="entry name" value="Similar to acyl-CoA dehydrogenase"/>
    <property type="match status" value="1"/>
</dbReference>
<dbReference type="InterPro" id="IPR009075">
    <property type="entry name" value="AcylCo_DH/oxidase_C"/>
</dbReference>
<dbReference type="Gene3D" id="2.40.110.10">
    <property type="entry name" value="Butyryl-CoA Dehydrogenase, subunit A, domain 2"/>
    <property type="match status" value="1"/>
</dbReference>
<evidence type="ECO:0000313" key="9">
    <source>
        <dbReference type="EMBL" id="KAG9243650.1"/>
    </source>
</evidence>
<keyword evidence="4 6" id="KW-0274">FAD</keyword>
<keyword evidence="5 6" id="KW-0560">Oxidoreductase</keyword>
<evidence type="ECO:0000256" key="5">
    <source>
        <dbReference type="ARBA" id="ARBA00023002"/>
    </source>
</evidence>
<dbReference type="InterPro" id="IPR006091">
    <property type="entry name" value="Acyl-CoA_Oxase/DH_mid-dom"/>
</dbReference>
<evidence type="ECO:0000256" key="6">
    <source>
        <dbReference type="RuleBase" id="RU362125"/>
    </source>
</evidence>
<sequence length="439" mass="49544">MSPNPTHGQMSFALPSDLVAYLDEIDSFIKQKIAPLQESNDNNRFFDHRREHARTDWDNQGLPRDEWENLLTESRKLADEAGFYRFCLPGEFGGKNGGNLWMAAIRMHLAKKGLGLFNDLQNEHSVVGNFPDVLMVREFGTPAQKEEFISGRLEGRRGFAFGLTEPNHGSDATHMFTHAVKSKKDGVEGWKIDGAKMWISGMHKATHCIVFARTHGKAGDAFGITAFFVPKTAKGFVIESYEWTFNMPTDHATLTFDDVFVPDSAVLGEPGGGLAIAQTFVHENRLRQAASSLGAAEYCIEESIKYARKRKPFGEELSRNQAIQFPIVELQTQAEMLKLLILKTATQMDGMTQKEIENALGDKVSMCNYWGNRLCTQAADRAIQIHGGIGYSRHKQFEHIYRHHRRYRITEGSEEIQMRKIAAHLFGYMGPRKAELSKL</sequence>
<evidence type="ECO:0000256" key="4">
    <source>
        <dbReference type="ARBA" id="ARBA00022827"/>
    </source>
</evidence>
<evidence type="ECO:0000313" key="10">
    <source>
        <dbReference type="Proteomes" id="UP000887226"/>
    </source>
</evidence>
<dbReference type="Pfam" id="PF02770">
    <property type="entry name" value="Acyl-CoA_dh_M"/>
    <property type="match status" value="1"/>
</dbReference>
<feature type="domain" description="Acyl-CoA dehydrogenase/oxidase C-terminal" evidence="7">
    <location>
        <begin position="271"/>
        <end position="425"/>
    </location>
</feature>
<dbReference type="PANTHER" id="PTHR43884">
    <property type="entry name" value="ACYL-COA DEHYDROGENASE"/>
    <property type="match status" value="1"/>
</dbReference>
<dbReference type="OrthoDB" id="9988775at2759"/>
<dbReference type="FunFam" id="2.40.110.10:FF:000002">
    <property type="entry name" value="Acyl-CoA dehydrogenase fadE12"/>
    <property type="match status" value="1"/>
</dbReference>
<organism evidence="9 10">
    <name type="scientific">Calycina marina</name>
    <dbReference type="NCBI Taxonomy" id="1763456"/>
    <lineage>
        <taxon>Eukaryota</taxon>
        <taxon>Fungi</taxon>
        <taxon>Dikarya</taxon>
        <taxon>Ascomycota</taxon>
        <taxon>Pezizomycotina</taxon>
        <taxon>Leotiomycetes</taxon>
        <taxon>Helotiales</taxon>
        <taxon>Pezizellaceae</taxon>
        <taxon>Calycina</taxon>
    </lineage>
</organism>
<dbReference type="PANTHER" id="PTHR43884:SF34">
    <property type="entry name" value="ACYL-COA DEHYDROGENASE FAMILY PROTEIN"/>
    <property type="match status" value="1"/>
</dbReference>
<dbReference type="SUPFAM" id="SSF56645">
    <property type="entry name" value="Acyl-CoA dehydrogenase NM domain-like"/>
    <property type="match status" value="1"/>
</dbReference>
<dbReference type="Gene3D" id="1.10.540.10">
    <property type="entry name" value="Acyl-CoA dehydrogenase/oxidase, N-terminal domain"/>
    <property type="match status" value="1"/>
</dbReference>
<dbReference type="GO" id="GO:0033539">
    <property type="term" value="P:fatty acid beta-oxidation using acyl-CoA dehydrogenase"/>
    <property type="evidence" value="ECO:0007669"/>
    <property type="project" value="TreeGrafter"/>
</dbReference>
<dbReference type="EMBL" id="MU253962">
    <property type="protein sequence ID" value="KAG9243650.1"/>
    <property type="molecule type" value="Genomic_DNA"/>
</dbReference>
<accession>A0A9P7Z2H0</accession>
<dbReference type="SUPFAM" id="SSF47203">
    <property type="entry name" value="Acyl-CoA dehydrogenase C-terminal domain-like"/>
    <property type="match status" value="1"/>
</dbReference>
<evidence type="ECO:0000256" key="1">
    <source>
        <dbReference type="ARBA" id="ARBA00001974"/>
    </source>
</evidence>
<gene>
    <name evidence="9" type="ORF">BJ878DRAFT_509922</name>
</gene>
<keyword evidence="3 6" id="KW-0285">Flavoprotein</keyword>
<proteinExistence type="inferred from homology"/>
<dbReference type="InterPro" id="IPR037069">
    <property type="entry name" value="AcylCoA_DH/ox_N_sf"/>
</dbReference>
<dbReference type="InterPro" id="IPR009100">
    <property type="entry name" value="AcylCoA_DH/oxidase_NM_dom_sf"/>
</dbReference>
<dbReference type="GO" id="GO:0050660">
    <property type="term" value="F:flavin adenine dinucleotide binding"/>
    <property type="evidence" value="ECO:0007669"/>
    <property type="project" value="InterPro"/>
</dbReference>
<dbReference type="AlphaFoldDB" id="A0A9P7Z2H0"/>
<dbReference type="GO" id="GO:0003995">
    <property type="term" value="F:acyl-CoA dehydrogenase activity"/>
    <property type="evidence" value="ECO:0007669"/>
    <property type="project" value="TreeGrafter"/>
</dbReference>
<evidence type="ECO:0000256" key="2">
    <source>
        <dbReference type="ARBA" id="ARBA00009347"/>
    </source>
</evidence>
<dbReference type="Pfam" id="PF00441">
    <property type="entry name" value="Acyl-CoA_dh_1"/>
    <property type="match status" value="1"/>
</dbReference>
<comment type="similarity">
    <text evidence="2 6">Belongs to the acyl-CoA dehydrogenase family.</text>
</comment>
<evidence type="ECO:0000259" key="8">
    <source>
        <dbReference type="Pfam" id="PF02770"/>
    </source>
</evidence>
<protein>
    <submittedName>
        <fullName evidence="9">Acyl-CoA dehydrogenase-like protein</fullName>
    </submittedName>
</protein>
<dbReference type="InterPro" id="IPR046373">
    <property type="entry name" value="Acyl-CoA_Oxase/DH_mid-dom_sf"/>
</dbReference>
<dbReference type="GO" id="GO:0046359">
    <property type="term" value="P:butyrate catabolic process"/>
    <property type="evidence" value="ECO:0007669"/>
    <property type="project" value="TreeGrafter"/>
</dbReference>